<reference evidence="4 5" key="1">
    <citation type="submission" date="2023-08" db="EMBL/GenBank/DDBJ databases">
        <authorList>
            <person name="Park J.-S."/>
        </authorList>
    </citation>
    <scope>NUCLEOTIDE SEQUENCE [LARGE SCALE GENOMIC DNA]</scope>
    <source>
        <strain evidence="4 5">2205SS18-9</strain>
    </source>
</reference>
<dbReference type="EMBL" id="JAVAMP010000011">
    <property type="protein sequence ID" value="MDP5275962.1"/>
    <property type="molecule type" value="Genomic_DNA"/>
</dbReference>
<evidence type="ECO:0000313" key="4">
    <source>
        <dbReference type="EMBL" id="MDP5275962.1"/>
    </source>
</evidence>
<dbReference type="InterPro" id="IPR014258">
    <property type="entry name" value="CAP_domain_YkwD-like"/>
</dbReference>
<feature type="signal peptide" evidence="2">
    <location>
        <begin position="1"/>
        <end position="24"/>
    </location>
</feature>
<dbReference type="InterPro" id="IPR035940">
    <property type="entry name" value="CAP_sf"/>
</dbReference>
<evidence type="ECO:0000259" key="3">
    <source>
        <dbReference type="Pfam" id="PF00188"/>
    </source>
</evidence>
<dbReference type="Pfam" id="PF00188">
    <property type="entry name" value="CAP"/>
    <property type="match status" value="1"/>
</dbReference>
<dbReference type="PANTHER" id="PTHR31157">
    <property type="entry name" value="SCP DOMAIN-CONTAINING PROTEIN"/>
    <property type="match status" value="1"/>
</dbReference>
<dbReference type="Proteomes" id="UP001231941">
    <property type="component" value="Unassembled WGS sequence"/>
</dbReference>
<evidence type="ECO:0000313" key="5">
    <source>
        <dbReference type="Proteomes" id="UP001231941"/>
    </source>
</evidence>
<keyword evidence="5" id="KW-1185">Reference proteome</keyword>
<gene>
    <name evidence="4" type="ORF">Q5Y73_17830</name>
</gene>
<dbReference type="PANTHER" id="PTHR31157:SF1">
    <property type="entry name" value="SCP DOMAIN-CONTAINING PROTEIN"/>
    <property type="match status" value="1"/>
</dbReference>
<feature type="domain" description="SCP" evidence="3">
    <location>
        <begin position="131"/>
        <end position="244"/>
    </location>
</feature>
<evidence type="ECO:0000256" key="1">
    <source>
        <dbReference type="SAM" id="MobiDB-lite"/>
    </source>
</evidence>
<protein>
    <submittedName>
        <fullName evidence="4">CAP domain-containing protein</fullName>
    </submittedName>
</protein>
<organism evidence="4 5">
    <name type="scientific">Chengkuizengella axinellae</name>
    <dbReference type="NCBI Taxonomy" id="3064388"/>
    <lineage>
        <taxon>Bacteria</taxon>
        <taxon>Bacillati</taxon>
        <taxon>Bacillota</taxon>
        <taxon>Bacilli</taxon>
        <taxon>Bacillales</taxon>
        <taxon>Paenibacillaceae</taxon>
        <taxon>Chengkuizengella</taxon>
    </lineage>
</organism>
<dbReference type="NCBIfam" id="TIGR02909">
    <property type="entry name" value="spore_YkwD"/>
    <property type="match status" value="1"/>
</dbReference>
<dbReference type="CDD" id="cd05379">
    <property type="entry name" value="CAP_bacterial"/>
    <property type="match status" value="1"/>
</dbReference>
<accession>A0ABT9J2W5</accession>
<keyword evidence="2" id="KW-0732">Signal</keyword>
<feature type="compositionally biased region" description="Low complexity" evidence="1">
    <location>
        <begin position="92"/>
        <end position="114"/>
    </location>
</feature>
<name>A0ABT9J2W5_9BACL</name>
<dbReference type="SUPFAM" id="SSF55797">
    <property type="entry name" value="PR-1-like"/>
    <property type="match status" value="1"/>
</dbReference>
<dbReference type="Gene3D" id="3.40.33.10">
    <property type="entry name" value="CAP"/>
    <property type="match status" value="1"/>
</dbReference>
<evidence type="ECO:0000256" key="2">
    <source>
        <dbReference type="SAM" id="SignalP"/>
    </source>
</evidence>
<dbReference type="InterPro" id="IPR014044">
    <property type="entry name" value="CAP_dom"/>
</dbReference>
<comment type="caution">
    <text evidence="4">The sequence shown here is derived from an EMBL/GenBank/DDBJ whole genome shotgun (WGS) entry which is preliminary data.</text>
</comment>
<dbReference type="RefSeq" id="WP_305993273.1">
    <property type="nucleotide sequence ID" value="NZ_JAVAMP010000011.1"/>
</dbReference>
<proteinExistence type="predicted"/>
<feature type="region of interest" description="Disordered" evidence="1">
    <location>
        <begin position="92"/>
        <end position="121"/>
    </location>
</feature>
<sequence>MKKGMFLSIAAATALLVSSTGINSADASQLQVKTYKVGSQLSQAEMNQMIEKAISQVGSQYNINIDELMKQVEQGNYAQGVKTPKVVAQPNYQAPAQPTQTTEAPEETTTTENETTNEEASDLADFEQQVVDLTNAERAKYGLAPLEVDLELSEVAEAKSADMQSRGYFDHNSPTYGSPFDMMTSFGISYTSAAENIAYGQQTPEEVVNAWMNSEGHRKNILSSSYTHIGVGYVEEGDYWTQMFIGK</sequence>
<feature type="chain" id="PRO_5045251878" evidence="2">
    <location>
        <begin position="25"/>
        <end position="247"/>
    </location>
</feature>